<comment type="caution">
    <text evidence="3">The sequence shown here is derived from an EMBL/GenBank/DDBJ whole genome shotgun (WGS) entry which is preliminary data.</text>
</comment>
<feature type="signal peptide" evidence="2">
    <location>
        <begin position="1"/>
        <end position="30"/>
    </location>
</feature>
<gene>
    <name evidence="3" type="ORF">B0H66DRAFT_529354</name>
</gene>
<dbReference type="AlphaFoldDB" id="A0AAE0MBU3"/>
<protein>
    <submittedName>
        <fullName evidence="3">Uncharacterized protein</fullName>
    </submittedName>
</protein>
<feature type="compositionally biased region" description="Low complexity" evidence="1">
    <location>
        <begin position="41"/>
        <end position="65"/>
    </location>
</feature>
<evidence type="ECO:0000256" key="2">
    <source>
        <dbReference type="SAM" id="SignalP"/>
    </source>
</evidence>
<keyword evidence="2" id="KW-0732">Signal</keyword>
<dbReference type="EMBL" id="JAUEDM010000002">
    <property type="protein sequence ID" value="KAK3325309.1"/>
    <property type="molecule type" value="Genomic_DNA"/>
</dbReference>
<keyword evidence="4" id="KW-1185">Reference proteome</keyword>
<proteinExistence type="predicted"/>
<reference evidence="3" key="1">
    <citation type="journal article" date="2023" name="Mol. Phylogenet. Evol.">
        <title>Genome-scale phylogeny and comparative genomics of the fungal order Sordariales.</title>
        <authorList>
            <person name="Hensen N."/>
            <person name="Bonometti L."/>
            <person name="Westerberg I."/>
            <person name="Brannstrom I.O."/>
            <person name="Guillou S."/>
            <person name="Cros-Aarteil S."/>
            <person name="Calhoun S."/>
            <person name="Haridas S."/>
            <person name="Kuo A."/>
            <person name="Mondo S."/>
            <person name="Pangilinan J."/>
            <person name="Riley R."/>
            <person name="LaButti K."/>
            <person name="Andreopoulos B."/>
            <person name="Lipzen A."/>
            <person name="Chen C."/>
            <person name="Yan M."/>
            <person name="Daum C."/>
            <person name="Ng V."/>
            <person name="Clum A."/>
            <person name="Steindorff A."/>
            <person name="Ohm R.A."/>
            <person name="Martin F."/>
            <person name="Silar P."/>
            <person name="Natvig D.O."/>
            <person name="Lalanne C."/>
            <person name="Gautier V."/>
            <person name="Ament-Velasquez S.L."/>
            <person name="Kruys A."/>
            <person name="Hutchinson M.I."/>
            <person name="Powell A.J."/>
            <person name="Barry K."/>
            <person name="Miller A.N."/>
            <person name="Grigoriev I.V."/>
            <person name="Debuchy R."/>
            <person name="Gladieux P."/>
            <person name="Hiltunen Thoren M."/>
            <person name="Johannesson H."/>
        </authorList>
    </citation>
    <scope>NUCLEOTIDE SEQUENCE</scope>
    <source>
        <strain evidence="3">CBS 118394</strain>
    </source>
</reference>
<accession>A0AAE0MBU3</accession>
<organism evidence="3 4">
    <name type="scientific">Apodospora peruviana</name>
    <dbReference type="NCBI Taxonomy" id="516989"/>
    <lineage>
        <taxon>Eukaryota</taxon>
        <taxon>Fungi</taxon>
        <taxon>Dikarya</taxon>
        <taxon>Ascomycota</taxon>
        <taxon>Pezizomycotina</taxon>
        <taxon>Sordariomycetes</taxon>
        <taxon>Sordariomycetidae</taxon>
        <taxon>Sordariales</taxon>
        <taxon>Lasiosphaeriaceae</taxon>
        <taxon>Apodospora</taxon>
    </lineage>
</organism>
<dbReference type="Proteomes" id="UP001283341">
    <property type="component" value="Unassembled WGS sequence"/>
</dbReference>
<name>A0AAE0MBU3_9PEZI</name>
<evidence type="ECO:0000256" key="1">
    <source>
        <dbReference type="SAM" id="MobiDB-lite"/>
    </source>
</evidence>
<evidence type="ECO:0000313" key="4">
    <source>
        <dbReference type="Proteomes" id="UP001283341"/>
    </source>
</evidence>
<sequence>MAAWLAVWQGLASVWLVLHPNFAAVRPVTSQKLMGPPESDLPPGSHPLPGGLVGSPGSAPPAAAAASPLSISITSQIRANSHTYFIGTTGVTGERSAGAWLVKSRSWTKERERAASVNRDTFPVPIQAPNSGYV</sequence>
<feature type="chain" id="PRO_5042259956" evidence="2">
    <location>
        <begin position="31"/>
        <end position="134"/>
    </location>
</feature>
<evidence type="ECO:0000313" key="3">
    <source>
        <dbReference type="EMBL" id="KAK3325309.1"/>
    </source>
</evidence>
<feature type="region of interest" description="Disordered" evidence="1">
    <location>
        <begin position="33"/>
        <end position="65"/>
    </location>
</feature>
<reference evidence="3" key="2">
    <citation type="submission" date="2023-06" db="EMBL/GenBank/DDBJ databases">
        <authorList>
            <consortium name="Lawrence Berkeley National Laboratory"/>
            <person name="Haridas S."/>
            <person name="Hensen N."/>
            <person name="Bonometti L."/>
            <person name="Westerberg I."/>
            <person name="Brannstrom I.O."/>
            <person name="Guillou S."/>
            <person name="Cros-Aarteil S."/>
            <person name="Calhoun S."/>
            <person name="Kuo A."/>
            <person name="Mondo S."/>
            <person name="Pangilinan J."/>
            <person name="Riley R."/>
            <person name="Labutti K."/>
            <person name="Andreopoulos B."/>
            <person name="Lipzen A."/>
            <person name="Chen C."/>
            <person name="Yanf M."/>
            <person name="Daum C."/>
            <person name="Ng V."/>
            <person name="Clum A."/>
            <person name="Steindorff A."/>
            <person name="Ohm R."/>
            <person name="Martin F."/>
            <person name="Silar P."/>
            <person name="Natvig D."/>
            <person name="Lalanne C."/>
            <person name="Gautier V."/>
            <person name="Ament-Velasquez S.L."/>
            <person name="Kruys A."/>
            <person name="Hutchinson M.I."/>
            <person name="Powell A.J."/>
            <person name="Barry K."/>
            <person name="Miller A.N."/>
            <person name="Grigoriev I.V."/>
            <person name="Debuchy R."/>
            <person name="Gladieux P."/>
            <person name="Thoren M.H."/>
            <person name="Johannesson H."/>
        </authorList>
    </citation>
    <scope>NUCLEOTIDE SEQUENCE</scope>
    <source>
        <strain evidence="3">CBS 118394</strain>
    </source>
</reference>